<evidence type="ECO:0000313" key="2">
    <source>
        <dbReference type="Proteomes" id="UP000235584"/>
    </source>
</evidence>
<dbReference type="Proteomes" id="UP000235584">
    <property type="component" value="Chromosome"/>
</dbReference>
<gene>
    <name evidence="1" type="ORF">C0V70_03300</name>
</gene>
<dbReference type="KEGG" id="bsto:C0V70_03300"/>
<dbReference type="EMBL" id="CP025704">
    <property type="protein sequence ID" value="AUN97149.1"/>
    <property type="molecule type" value="Genomic_DNA"/>
</dbReference>
<organism evidence="1 2">
    <name type="scientific">Bacteriovorax stolpii</name>
    <name type="common">Bdellovibrio stolpii</name>
    <dbReference type="NCBI Taxonomy" id="960"/>
    <lineage>
        <taxon>Bacteria</taxon>
        <taxon>Pseudomonadati</taxon>
        <taxon>Bdellovibrionota</taxon>
        <taxon>Bacteriovoracia</taxon>
        <taxon>Bacteriovoracales</taxon>
        <taxon>Bacteriovoracaceae</taxon>
        <taxon>Bacteriovorax</taxon>
    </lineage>
</organism>
<evidence type="ECO:0000313" key="1">
    <source>
        <dbReference type="EMBL" id="AUN97149.1"/>
    </source>
</evidence>
<sequence>MKVELKGQIKNDKLIIKKCHICGQVNESHQEPQKCTQCKKSFLPSNYFSKVHSKNQSDYEKLFAYSHELHDEDVIKGLTVLW</sequence>
<protein>
    <submittedName>
        <fullName evidence="1">Uncharacterized protein</fullName>
    </submittedName>
</protein>
<dbReference type="RefSeq" id="WP_102242444.1">
    <property type="nucleotide sequence ID" value="NZ_CP025704.1"/>
</dbReference>
<reference evidence="1 2" key="1">
    <citation type="submission" date="2018-01" db="EMBL/GenBank/DDBJ databases">
        <title>Complete genome sequence of Bacteriovorax stolpii DSM12778.</title>
        <authorList>
            <person name="Tang B."/>
            <person name="Chang J."/>
        </authorList>
    </citation>
    <scope>NUCLEOTIDE SEQUENCE [LARGE SCALE GENOMIC DNA]</scope>
    <source>
        <strain evidence="1 2">DSM 12778</strain>
    </source>
</reference>
<name>A0A2K9NNQ1_BACTC</name>
<dbReference type="AlphaFoldDB" id="A0A2K9NNQ1"/>
<proteinExistence type="predicted"/>
<keyword evidence="2" id="KW-1185">Reference proteome</keyword>
<accession>A0A2K9NNQ1</accession>